<organism evidence="1 2">
    <name type="scientific">Romanomermis culicivorax</name>
    <name type="common">Nematode worm</name>
    <dbReference type="NCBI Taxonomy" id="13658"/>
    <lineage>
        <taxon>Eukaryota</taxon>
        <taxon>Metazoa</taxon>
        <taxon>Ecdysozoa</taxon>
        <taxon>Nematoda</taxon>
        <taxon>Enoplea</taxon>
        <taxon>Dorylaimia</taxon>
        <taxon>Mermithida</taxon>
        <taxon>Mermithoidea</taxon>
        <taxon>Mermithidae</taxon>
        <taxon>Romanomermis</taxon>
    </lineage>
</organism>
<evidence type="ECO:0000313" key="1">
    <source>
        <dbReference type="Proteomes" id="UP000887565"/>
    </source>
</evidence>
<protein>
    <submittedName>
        <fullName evidence="2">Uncharacterized protein</fullName>
    </submittedName>
</protein>
<dbReference type="AlphaFoldDB" id="A0A915HWA1"/>
<evidence type="ECO:0000313" key="2">
    <source>
        <dbReference type="WBParaSite" id="nRc.2.0.1.t05832-RA"/>
    </source>
</evidence>
<dbReference type="WBParaSite" id="nRc.2.0.1.t05832-RA">
    <property type="protein sequence ID" value="nRc.2.0.1.t05832-RA"/>
    <property type="gene ID" value="nRc.2.0.1.g05832"/>
</dbReference>
<name>A0A915HWA1_ROMCU</name>
<dbReference type="Proteomes" id="UP000887565">
    <property type="component" value="Unplaced"/>
</dbReference>
<reference evidence="2" key="1">
    <citation type="submission" date="2022-11" db="UniProtKB">
        <authorList>
            <consortium name="WormBaseParasite"/>
        </authorList>
    </citation>
    <scope>IDENTIFICATION</scope>
</reference>
<proteinExistence type="predicted"/>
<sequence length="188" mass="21933">MLWEKWEFLRPQFRYAHLWRLAERKGMQSTERRFGTGNRRNAERLKLMTIHSVSPEKATSDVKIVAKFEFSIKFYGRKIGAKPSITLWVNCILHYFSDQKYGVPYAYHMASHLIGKSRGDQPILVDLPTGFASSYGCFNANFVTKTKPQDRWGNQVVLFQYTMHEEMKPIKAWLDSITVQLSSFVISQ</sequence>
<keyword evidence="1" id="KW-1185">Reference proteome</keyword>
<accession>A0A915HWA1</accession>